<sequence length="282" mass="30517">MINAVVPQIVSDLVRRDALASEHDPYPIRDIDPLNVDEEDCPRSDAEGQQCLPKMELGDRTGTGGRGVDAEEALIDLAGRVTFFIEGGDPAAVLDQAALATALDLSRDRENVLAQSEGCGDEQIESVGFLYVKAMFLRCHTAAGHRPPNLLRLSHFFTAFLLAAVESGNVPQRWQSLVSAVVPNIERDARAREGLGLMERGLQDDDDTTLDDGIALVRASLTGDTAPSRSTTRRGTDCRSGCGGASTEAPISRILRRPFGLGRRRSPASRARAARSARKQWL</sequence>
<accession>A0ABU8UV22</accession>
<feature type="region of interest" description="Disordered" evidence="1">
    <location>
        <begin position="262"/>
        <end position="282"/>
    </location>
</feature>
<reference evidence="2 3" key="1">
    <citation type="submission" date="2024-03" db="EMBL/GenBank/DDBJ databases">
        <title>Novel Streptomyces species of biotechnological and ecological value are a feature of Machair soil.</title>
        <authorList>
            <person name="Prole J.R."/>
            <person name="Goodfellow M."/>
            <person name="Allenby N."/>
            <person name="Ward A.C."/>
        </authorList>
    </citation>
    <scope>NUCLEOTIDE SEQUENCE [LARGE SCALE GENOMIC DNA]</scope>
    <source>
        <strain evidence="2 3">MS1.AVA.1</strain>
    </source>
</reference>
<protein>
    <submittedName>
        <fullName evidence="2">Uncharacterized protein</fullName>
    </submittedName>
</protein>
<feature type="region of interest" description="Disordered" evidence="1">
    <location>
        <begin position="24"/>
        <end position="50"/>
    </location>
</feature>
<evidence type="ECO:0000313" key="2">
    <source>
        <dbReference type="EMBL" id="MEJ8672764.1"/>
    </source>
</evidence>
<evidence type="ECO:0000313" key="3">
    <source>
        <dbReference type="Proteomes" id="UP001376459"/>
    </source>
</evidence>
<keyword evidence="3" id="KW-1185">Reference proteome</keyword>
<dbReference type="EMBL" id="JBBKAK010000001">
    <property type="protein sequence ID" value="MEJ8672764.1"/>
    <property type="molecule type" value="Genomic_DNA"/>
</dbReference>
<name>A0ABU8UV22_9ACTN</name>
<feature type="region of interest" description="Disordered" evidence="1">
    <location>
        <begin position="222"/>
        <end position="245"/>
    </location>
</feature>
<evidence type="ECO:0000256" key="1">
    <source>
        <dbReference type="SAM" id="MobiDB-lite"/>
    </source>
</evidence>
<dbReference type="Proteomes" id="UP001376459">
    <property type="component" value="Unassembled WGS sequence"/>
</dbReference>
<organism evidence="2 3">
    <name type="scientific">Streptomyces machairae</name>
    <dbReference type="NCBI Taxonomy" id="3134109"/>
    <lineage>
        <taxon>Bacteria</taxon>
        <taxon>Bacillati</taxon>
        <taxon>Actinomycetota</taxon>
        <taxon>Actinomycetes</taxon>
        <taxon>Kitasatosporales</taxon>
        <taxon>Streptomycetaceae</taxon>
        <taxon>Streptomyces</taxon>
    </lineage>
</organism>
<gene>
    <name evidence="2" type="ORF">WKI71_43705</name>
</gene>
<proteinExistence type="predicted"/>
<comment type="caution">
    <text evidence="2">The sequence shown here is derived from an EMBL/GenBank/DDBJ whole genome shotgun (WGS) entry which is preliminary data.</text>
</comment>